<keyword evidence="2" id="KW-1185">Reference proteome</keyword>
<proteinExistence type="predicted"/>
<comment type="caution">
    <text evidence="1">The sequence shown here is derived from an EMBL/GenBank/DDBJ whole genome shotgun (WGS) entry which is preliminary data.</text>
</comment>
<reference evidence="2" key="1">
    <citation type="journal article" date="2019" name="Int. J. Syst. Evol. Microbiol.">
        <title>The Global Catalogue of Microorganisms (GCM) 10K type strain sequencing project: providing services to taxonomists for standard genome sequencing and annotation.</title>
        <authorList>
            <consortium name="The Broad Institute Genomics Platform"/>
            <consortium name="The Broad Institute Genome Sequencing Center for Infectious Disease"/>
            <person name="Wu L."/>
            <person name="Ma J."/>
        </authorList>
    </citation>
    <scope>NUCLEOTIDE SEQUENCE [LARGE SCALE GENOMIC DNA]</scope>
    <source>
        <strain evidence="2">CCM 8893</strain>
    </source>
</reference>
<evidence type="ECO:0000313" key="2">
    <source>
        <dbReference type="Proteomes" id="UP001596258"/>
    </source>
</evidence>
<dbReference type="EMBL" id="JBHSSO010000069">
    <property type="protein sequence ID" value="MFC6290584.1"/>
    <property type="molecule type" value="Genomic_DNA"/>
</dbReference>
<sequence length="182" mass="20272">MYAISFNFVGIAALNGEQQSLTAANQLTLGRHHLSLANQRTYPMAYHNSRWAHTTFAIDQVTVYRTQRPYRIPSNDGPLTITGIIRVHMKIHAGANIQTYPAAKMLTLNDGQRLIADRSNSDVFAGDLNQGIRTAGNIYFLVPRLNEVSDVTALDLAWDAALRSRPQAIRPFHAKVTLDSKK</sequence>
<name>A0ABW1UAH7_9LACO</name>
<dbReference type="RefSeq" id="WP_125575392.1">
    <property type="nucleotide sequence ID" value="NZ_JBHSSO010000069.1"/>
</dbReference>
<organism evidence="1 2">
    <name type="scientific">Levilactobacillus angrenensis</name>
    <dbReference type="NCBI Taxonomy" id="2486020"/>
    <lineage>
        <taxon>Bacteria</taxon>
        <taxon>Bacillati</taxon>
        <taxon>Bacillota</taxon>
        <taxon>Bacilli</taxon>
        <taxon>Lactobacillales</taxon>
        <taxon>Lactobacillaceae</taxon>
        <taxon>Levilactobacillus</taxon>
    </lineage>
</organism>
<gene>
    <name evidence="1" type="ORF">ACFP1M_10425</name>
</gene>
<dbReference type="Proteomes" id="UP001596258">
    <property type="component" value="Unassembled WGS sequence"/>
</dbReference>
<protein>
    <submittedName>
        <fullName evidence="1">Uncharacterized protein</fullName>
    </submittedName>
</protein>
<evidence type="ECO:0000313" key="1">
    <source>
        <dbReference type="EMBL" id="MFC6290584.1"/>
    </source>
</evidence>
<accession>A0ABW1UAH7</accession>